<dbReference type="Proteomes" id="UP000545493">
    <property type="component" value="Unassembled WGS sequence"/>
</dbReference>
<evidence type="ECO:0000313" key="2">
    <source>
        <dbReference type="EMBL" id="NIJ11339.1"/>
    </source>
</evidence>
<accession>A0A7X5UPD3</accession>
<dbReference type="InterPro" id="IPR010982">
    <property type="entry name" value="Lambda_DNA-bd_dom_sf"/>
</dbReference>
<dbReference type="PROSITE" id="PS50943">
    <property type="entry name" value="HTH_CROC1"/>
    <property type="match status" value="1"/>
</dbReference>
<evidence type="ECO:0000259" key="1">
    <source>
        <dbReference type="PROSITE" id="PS50943"/>
    </source>
</evidence>
<feature type="domain" description="HTH cro/C1-type" evidence="1">
    <location>
        <begin position="17"/>
        <end position="69"/>
    </location>
</feature>
<proteinExistence type="predicted"/>
<dbReference type="InterPro" id="IPR043917">
    <property type="entry name" value="DUF5753"/>
</dbReference>
<dbReference type="Pfam" id="PF19054">
    <property type="entry name" value="DUF5753"/>
    <property type="match status" value="1"/>
</dbReference>
<evidence type="ECO:0000313" key="3">
    <source>
        <dbReference type="Proteomes" id="UP000545493"/>
    </source>
</evidence>
<dbReference type="EMBL" id="JAAOYM010000001">
    <property type="protein sequence ID" value="NIJ11339.1"/>
    <property type="molecule type" value="Genomic_DNA"/>
</dbReference>
<dbReference type="Gene3D" id="1.10.260.40">
    <property type="entry name" value="lambda repressor-like DNA-binding domains"/>
    <property type="match status" value="1"/>
</dbReference>
<organism evidence="2 3">
    <name type="scientific">Saccharomonospora amisosensis</name>
    <dbReference type="NCBI Taxonomy" id="1128677"/>
    <lineage>
        <taxon>Bacteria</taxon>
        <taxon>Bacillati</taxon>
        <taxon>Actinomycetota</taxon>
        <taxon>Actinomycetes</taxon>
        <taxon>Pseudonocardiales</taxon>
        <taxon>Pseudonocardiaceae</taxon>
        <taxon>Saccharomonospora</taxon>
    </lineage>
</organism>
<dbReference type="GO" id="GO:0003677">
    <property type="term" value="F:DNA binding"/>
    <property type="evidence" value="ECO:0007669"/>
    <property type="project" value="InterPro"/>
</dbReference>
<name>A0A7X5UPD3_9PSEU</name>
<dbReference type="RefSeq" id="WP_167168525.1">
    <property type="nucleotide sequence ID" value="NZ_JAAOYM010000001.1"/>
</dbReference>
<comment type="caution">
    <text evidence="2">The sequence shown here is derived from an EMBL/GenBank/DDBJ whole genome shotgun (WGS) entry which is preliminary data.</text>
</comment>
<sequence>MVAPTPVVTADWFATRIAALRKERGLTPRELAGALGRNASGIRHFESSTRLANKDYIEIVLAQLGHSQLIDPYWRVIERAKRKPLWWKGMLPRVKKSQRPSELHQLELLVNFESSAEHIHLYAPQTVPDLVQTSRYADALDEVAEPLLGELHRRLRPGRQAVLHQDEPPTLHVLLDEPVLYRAVGGGDVLREQLVALLDLTELPHVTVQVVPAGAGFAAEGNFALLDLSPELERDPGAVFVKTAADWIHFRTEQKVDRYRSRWAALLRHAVTPELTRTMLERTARELASVSQ</sequence>
<gene>
    <name evidence="2" type="ORF">FHU38_001683</name>
</gene>
<dbReference type="InterPro" id="IPR001387">
    <property type="entry name" value="Cro/C1-type_HTH"/>
</dbReference>
<keyword evidence="3" id="KW-1185">Reference proteome</keyword>
<protein>
    <submittedName>
        <fullName evidence="2">Transcriptional regulator with XRE-family HTH domain</fullName>
    </submittedName>
</protein>
<dbReference type="SUPFAM" id="SSF47413">
    <property type="entry name" value="lambda repressor-like DNA-binding domains"/>
    <property type="match status" value="1"/>
</dbReference>
<dbReference type="Pfam" id="PF13560">
    <property type="entry name" value="HTH_31"/>
    <property type="match status" value="1"/>
</dbReference>
<dbReference type="CDD" id="cd00093">
    <property type="entry name" value="HTH_XRE"/>
    <property type="match status" value="1"/>
</dbReference>
<dbReference type="AlphaFoldDB" id="A0A7X5UPD3"/>
<reference evidence="2 3" key="1">
    <citation type="submission" date="2020-03" db="EMBL/GenBank/DDBJ databases">
        <title>Sequencing the genomes of 1000 actinobacteria strains.</title>
        <authorList>
            <person name="Klenk H.-P."/>
        </authorList>
    </citation>
    <scope>NUCLEOTIDE SEQUENCE [LARGE SCALE GENOMIC DNA]</scope>
    <source>
        <strain evidence="2 3">DSM 45685</strain>
    </source>
</reference>